<reference evidence="2 3" key="1">
    <citation type="journal article" date="2023" name="Arcadia Sci">
        <title>De novo assembly of a long-read Amblyomma americanum tick genome.</title>
        <authorList>
            <person name="Chou S."/>
            <person name="Poskanzer K.E."/>
            <person name="Rollins M."/>
            <person name="Thuy-Boun P.S."/>
        </authorList>
    </citation>
    <scope>NUCLEOTIDE SEQUENCE [LARGE SCALE GENOMIC DNA]</scope>
    <source>
        <strain evidence="2">F_SG_1</strain>
        <tissue evidence="2">Salivary glands</tissue>
    </source>
</reference>
<evidence type="ECO:0000256" key="1">
    <source>
        <dbReference type="SAM" id="MobiDB-lite"/>
    </source>
</evidence>
<gene>
    <name evidence="2" type="ORF">V5799_011855</name>
</gene>
<feature type="region of interest" description="Disordered" evidence="1">
    <location>
        <begin position="1"/>
        <end position="141"/>
    </location>
</feature>
<evidence type="ECO:0000313" key="2">
    <source>
        <dbReference type="EMBL" id="KAK8773612.1"/>
    </source>
</evidence>
<feature type="compositionally biased region" description="Acidic residues" evidence="1">
    <location>
        <begin position="1"/>
        <end position="10"/>
    </location>
</feature>
<dbReference type="Proteomes" id="UP001321473">
    <property type="component" value="Unassembled WGS sequence"/>
</dbReference>
<dbReference type="AlphaFoldDB" id="A0AAQ4EG15"/>
<accession>A0AAQ4EG15</accession>
<keyword evidence="3" id="KW-1185">Reference proteome</keyword>
<protein>
    <submittedName>
        <fullName evidence="2">Uncharacterized protein</fullName>
    </submittedName>
</protein>
<organism evidence="2 3">
    <name type="scientific">Amblyomma americanum</name>
    <name type="common">Lone star tick</name>
    <dbReference type="NCBI Taxonomy" id="6943"/>
    <lineage>
        <taxon>Eukaryota</taxon>
        <taxon>Metazoa</taxon>
        <taxon>Ecdysozoa</taxon>
        <taxon>Arthropoda</taxon>
        <taxon>Chelicerata</taxon>
        <taxon>Arachnida</taxon>
        <taxon>Acari</taxon>
        <taxon>Parasitiformes</taxon>
        <taxon>Ixodida</taxon>
        <taxon>Ixodoidea</taxon>
        <taxon>Ixodidae</taxon>
        <taxon>Amblyomminae</taxon>
        <taxon>Amblyomma</taxon>
    </lineage>
</organism>
<name>A0AAQ4EG15_AMBAM</name>
<sequence length="141" mass="14454">MDEADAEDAACETGQPATRDGPTLTRLTKQGAKTSTAVATDVPVQRDLPTEPVSTQKEAAGAVAENPDNVGPDNSEAMDSSQEAAGLIAGKRSHEESVGEKSQVGAGADEPPSKSPGVRRSSLKPRPNIAAETRQAGKPPP</sequence>
<evidence type="ECO:0000313" key="3">
    <source>
        <dbReference type="Proteomes" id="UP001321473"/>
    </source>
</evidence>
<comment type="caution">
    <text evidence="2">The sequence shown here is derived from an EMBL/GenBank/DDBJ whole genome shotgun (WGS) entry which is preliminary data.</text>
</comment>
<feature type="compositionally biased region" description="Polar residues" evidence="1">
    <location>
        <begin position="25"/>
        <end position="38"/>
    </location>
</feature>
<dbReference type="EMBL" id="JARKHS020016574">
    <property type="protein sequence ID" value="KAK8773612.1"/>
    <property type="molecule type" value="Genomic_DNA"/>
</dbReference>
<proteinExistence type="predicted"/>